<reference evidence="2" key="1">
    <citation type="submission" date="2020-05" db="EMBL/GenBank/DDBJ databases">
        <title>Nod-independent and nitrogen-fixing Bradyrhizobium aeschynomene sp. nov. isolated from nodules of Aeschynomene indica.</title>
        <authorList>
            <person name="Zhang Z."/>
        </authorList>
    </citation>
    <scope>NUCLEOTIDE SEQUENCE</scope>
    <source>
        <strain evidence="2">83012</strain>
    </source>
</reference>
<name>A0ABX2CCT2_9BRAD</name>
<keyword evidence="1" id="KW-0472">Membrane</keyword>
<proteinExistence type="predicted"/>
<evidence type="ECO:0000313" key="2">
    <source>
        <dbReference type="EMBL" id="NPU65152.1"/>
    </source>
</evidence>
<comment type="caution">
    <text evidence="2">The sequence shown here is derived from an EMBL/GenBank/DDBJ whole genome shotgun (WGS) entry which is preliminary data.</text>
</comment>
<keyword evidence="1" id="KW-0812">Transmembrane</keyword>
<protein>
    <submittedName>
        <fullName evidence="2">Uncharacterized protein</fullName>
    </submittedName>
</protein>
<evidence type="ECO:0000313" key="3">
    <source>
        <dbReference type="Proteomes" id="UP000886476"/>
    </source>
</evidence>
<keyword evidence="3" id="KW-1185">Reference proteome</keyword>
<organism evidence="2 3">
    <name type="scientific">Bradyrhizobium aeschynomenes</name>
    <dbReference type="NCBI Taxonomy" id="2734909"/>
    <lineage>
        <taxon>Bacteria</taxon>
        <taxon>Pseudomonadati</taxon>
        <taxon>Pseudomonadota</taxon>
        <taxon>Alphaproteobacteria</taxon>
        <taxon>Hyphomicrobiales</taxon>
        <taxon>Nitrobacteraceae</taxon>
        <taxon>Bradyrhizobium</taxon>
    </lineage>
</organism>
<dbReference type="Proteomes" id="UP000886476">
    <property type="component" value="Unassembled WGS sequence"/>
</dbReference>
<accession>A0ABX2CCT2</accession>
<sequence length="415" mass="44155">MVEPYQRKLGDLRSFISHFPVGLDLVGRFFFVLIALTGMLLSAQSRPIATIGLSGTLPLACDRTVVAFGGDLRIALPAATDLEDGCDIVLVNEEAEAGKLLIGFPPDINPRLYPNQSVGITSYKGRWISTHKPGRYKVPDGSLRILVDNAGDDGNDGISRPVRHLATAVQLIQQDLDTRQSLVTIAPTIGQTFTDDAVAIGGQPLGSNLIALSPNGNGTIKLVHATTCITAGDNGELFLWADQFGPQGRIELHCNRDNNPNTPQMLAHNNGVLDGSGRIVFYGAGDKDVAVSFDGPTAGSSFNGGIQVAGRFDIVWRMEQGGGRFTLGCNSDGCASIEPIADESGEMPSINRLFMIIGSEQLRLGNCPRRDGYRKLGPSIVGGNGLLVKFGCFIPGTPDGVPLMTQNGKVYDSAY</sequence>
<feature type="transmembrane region" description="Helical" evidence="1">
    <location>
        <begin position="21"/>
        <end position="41"/>
    </location>
</feature>
<keyword evidence="1" id="KW-1133">Transmembrane helix</keyword>
<dbReference type="EMBL" id="JABFDN010000002">
    <property type="protein sequence ID" value="NPU65152.1"/>
    <property type="molecule type" value="Genomic_DNA"/>
</dbReference>
<gene>
    <name evidence="2" type="ORF">HL667_09120</name>
</gene>
<dbReference type="RefSeq" id="WP_172110225.1">
    <property type="nucleotide sequence ID" value="NZ_JABFDN010000002.1"/>
</dbReference>
<evidence type="ECO:0000256" key="1">
    <source>
        <dbReference type="SAM" id="Phobius"/>
    </source>
</evidence>